<dbReference type="EMBL" id="JAGKQM010000015">
    <property type="protein sequence ID" value="KAH0878780.1"/>
    <property type="molecule type" value="Genomic_DNA"/>
</dbReference>
<dbReference type="PANTHER" id="PTHR33785:SF12">
    <property type="entry name" value="DUF1685 FAMILY PROTEIN"/>
    <property type="match status" value="1"/>
</dbReference>
<name>A0ABQ7ZEW3_BRANA</name>
<proteinExistence type="predicted"/>
<feature type="region of interest" description="Disordered" evidence="1">
    <location>
        <begin position="289"/>
        <end position="312"/>
    </location>
</feature>
<reference evidence="2 3" key="1">
    <citation type="submission" date="2021-05" db="EMBL/GenBank/DDBJ databases">
        <title>Genome Assembly of Synthetic Allotetraploid Brassica napus Reveals Homoeologous Exchanges between Subgenomes.</title>
        <authorList>
            <person name="Davis J.T."/>
        </authorList>
    </citation>
    <scope>NUCLEOTIDE SEQUENCE [LARGE SCALE GENOMIC DNA]</scope>
    <source>
        <strain evidence="3">cv. Da-Ae</strain>
        <tissue evidence="2">Seedling</tissue>
    </source>
</reference>
<sequence length="416" mass="47309">RDGSCNSLFSFAVASSTTLISFAFHLPPSLTKIDPSFGGDRWNSLSESVSGRLRAAMEDQIASSKSIQTRKVVDCFADLSCLIRQRGCRTAEDNRIVRLRTKMQLEQNREEMDAQDRFFSESIKQIHDNRDAKEEDFEMLQQQEHAKVVEQQQKKNTNLSSKDELRKIAEEVSGFIELQEKDMEEFDSCPGGNNSLSGTSIPFAENAFVAVKLYHLNFEQNKSIIIIREHAQSNSHKEPKGCVTSLIEQGCASRSVVHKFSEALRFLKAREMETSKSSENTFKQNQDLKTEGKVLEARRTRGGRRRSESVSDLEAEETKGFIDLGFVFTEEDLNSELPEILPGLRTFLHGEEQSKTDSSVPRPYLSEAWELHSNKWSERAKKDSIVLDLRMAKICSETNMKDCLKWWARSVASSLK</sequence>
<dbReference type="Proteomes" id="UP000824890">
    <property type="component" value="Unassembled WGS sequence"/>
</dbReference>
<comment type="caution">
    <text evidence="2">The sequence shown here is derived from an EMBL/GenBank/DDBJ whole genome shotgun (WGS) entry which is preliminary data.</text>
</comment>
<accession>A0ABQ7ZEW3</accession>
<feature type="non-terminal residue" evidence="2">
    <location>
        <position position="1"/>
    </location>
</feature>
<feature type="compositionally biased region" description="Basic and acidic residues" evidence="1">
    <location>
        <begin position="289"/>
        <end position="309"/>
    </location>
</feature>
<gene>
    <name evidence="2" type="ORF">HID58_066174</name>
</gene>
<evidence type="ECO:0000313" key="2">
    <source>
        <dbReference type="EMBL" id="KAH0878780.1"/>
    </source>
</evidence>
<protein>
    <submittedName>
        <fullName evidence="2">Uncharacterized protein</fullName>
    </submittedName>
</protein>
<keyword evidence="3" id="KW-1185">Reference proteome</keyword>
<dbReference type="PANTHER" id="PTHR33785">
    <property type="entry name" value="OS06G0550800 PROTEIN"/>
    <property type="match status" value="1"/>
</dbReference>
<evidence type="ECO:0000313" key="3">
    <source>
        <dbReference type="Proteomes" id="UP000824890"/>
    </source>
</evidence>
<organism evidence="2 3">
    <name type="scientific">Brassica napus</name>
    <name type="common">Rape</name>
    <dbReference type="NCBI Taxonomy" id="3708"/>
    <lineage>
        <taxon>Eukaryota</taxon>
        <taxon>Viridiplantae</taxon>
        <taxon>Streptophyta</taxon>
        <taxon>Embryophyta</taxon>
        <taxon>Tracheophyta</taxon>
        <taxon>Spermatophyta</taxon>
        <taxon>Magnoliopsida</taxon>
        <taxon>eudicotyledons</taxon>
        <taxon>Gunneridae</taxon>
        <taxon>Pentapetalae</taxon>
        <taxon>rosids</taxon>
        <taxon>malvids</taxon>
        <taxon>Brassicales</taxon>
        <taxon>Brassicaceae</taxon>
        <taxon>Brassiceae</taxon>
        <taxon>Brassica</taxon>
    </lineage>
</organism>
<evidence type="ECO:0000256" key="1">
    <source>
        <dbReference type="SAM" id="MobiDB-lite"/>
    </source>
</evidence>